<dbReference type="OrthoDB" id="5425061at2759"/>
<feature type="region of interest" description="Disordered" evidence="1">
    <location>
        <begin position="1"/>
        <end position="37"/>
    </location>
</feature>
<dbReference type="Proteomes" id="UP000326565">
    <property type="component" value="Unassembled WGS sequence"/>
</dbReference>
<evidence type="ECO:0000313" key="2">
    <source>
        <dbReference type="EMBL" id="KAB8074521.1"/>
    </source>
</evidence>
<feature type="region of interest" description="Disordered" evidence="1">
    <location>
        <begin position="52"/>
        <end position="135"/>
    </location>
</feature>
<reference evidence="2 3" key="1">
    <citation type="submission" date="2019-04" db="EMBL/GenBank/DDBJ databases">
        <title>Friends and foes A comparative genomics study of 23 Aspergillus species from section Flavi.</title>
        <authorList>
            <consortium name="DOE Joint Genome Institute"/>
            <person name="Kjaerbolling I."/>
            <person name="Vesth T."/>
            <person name="Frisvad J.C."/>
            <person name="Nybo J.L."/>
            <person name="Theobald S."/>
            <person name="Kildgaard S."/>
            <person name="Isbrandt T."/>
            <person name="Kuo A."/>
            <person name="Sato A."/>
            <person name="Lyhne E.K."/>
            <person name="Kogle M.E."/>
            <person name="Wiebenga A."/>
            <person name="Kun R.S."/>
            <person name="Lubbers R.J."/>
            <person name="Makela M.R."/>
            <person name="Barry K."/>
            <person name="Chovatia M."/>
            <person name="Clum A."/>
            <person name="Daum C."/>
            <person name="Haridas S."/>
            <person name="He G."/>
            <person name="LaButti K."/>
            <person name="Lipzen A."/>
            <person name="Mondo S."/>
            <person name="Riley R."/>
            <person name="Salamov A."/>
            <person name="Simmons B.A."/>
            <person name="Magnuson J.K."/>
            <person name="Henrissat B."/>
            <person name="Mortensen U.H."/>
            <person name="Larsen T.O."/>
            <person name="Devries R.P."/>
            <person name="Grigoriev I.V."/>
            <person name="Machida M."/>
            <person name="Baker S.E."/>
            <person name="Andersen M.R."/>
        </authorList>
    </citation>
    <scope>NUCLEOTIDE SEQUENCE [LARGE SCALE GENOMIC DNA]</scope>
    <source>
        <strain evidence="2 3">CBS 151.66</strain>
    </source>
</reference>
<organism evidence="2 3">
    <name type="scientific">Aspergillus leporis</name>
    <dbReference type="NCBI Taxonomy" id="41062"/>
    <lineage>
        <taxon>Eukaryota</taxon>
        <taxon>Fungi</taxon>
        <taxon>Dikarya</taxon>
        <taxon>Ascomycota</taxon>
        <taxon>Pezizomycotina</taxon>
        <taxon>Eurotiomycetes</taxon>
        <taxon>Eurotiomycetidae</taxon>
        <taxon>Eurotiales</taxon>
        <taxon>Aspergillaceae</taxon>
        <taxon>Aspergillus</taxon>
        <taxon>Aspergillus subgen. Circumdati</taxon>
    </lineage>
</organism>
<feature type="compositionally biased region" description="Basic residues" evidence="1">
    <location>
        <begin position="261"/>
        <end position="275"/>
    </location>
</feature>
<protein>
    <submittedName>
        <fullName evidence="2">Uncharacterized protein</fullName>
    </submittedName>
</protein>
<feature type="region of interest" description="Disordered" evidence="1">
    <location>
        <begin position="205"/>
        <end position="308"/>
    </location>
</feature>
<feature type="compositionally biased region" description="Polar residues" evidence="1">
    <location>
        <begin position="52"/>
        <end position="63"/>
    </location>
</feature>
<evidence type="ECO:0000313" key="3">
    <source>
        <dbReference type="Proteomes" id="UP000326565"/>
    </source>
</evidence>
<dbReference type="Pfam" id="PF09428">
    <property type="entry name" value="DUF2011"/>
    <property type="match status" value="1"/>
</dbReference>
<name>A0A5N5X1A2_9EURO</name>
<accession>A0A5N5X1A2</accession>
<dbReference type="InterPro" id="IPR018555">
    <property type="entry name" value="C630.06c-like"/>
</dbReference>
<dbReference type="AlphaFoldDB" id="A0A5N5X1A2"/>
<dbReference type="EMBL" id="ML732208">
    <property type="protein sequence ID" value="KAB8074521.1"/>
    <property type="molecule type" value="Genomic_DNA"/>
</dbReference>
<sequence>MFDLPNAKRVRRDEILSPSSSRSSSPQPKNTLTSGYERLGALLNLDTLIQLEQQPGQIDTQGSADKGNEQEGEEEEQEFEFRLFSAPVRDATTTGRARSASKSENNKDEGATAGTQKLRIRLRSPTPGAGGLDDGRFANPFRGWEYYFSAPKLLSGSKEDDPQVALRRKQFEEVAVSGQQMGEWAKVPWPGCHLPWRVIRLKRHQTKLPRGSEDTATAVYVAEPQVRDPKSRKKPGKKRRLQLRKRITTAEAAKQTEAEKRNRKNRERKVKRRQKARDMKAAAAAASGQSQDTPAVEGGDVSSQKGSD</sequence>
<feature type="compositionally biased region" description="Basic residues" evidence="1">
    <location>
        <begin position="230"/>
        <end position="247"/>
    </location>
</feature>
<evidence type="ECO:0000256" key="1">
    <source>
        <dbReference type="SAM" id="MobiDB-lite"/>
    </source>
</evidence>
<proteinExistence type="predicted"/>
<keyword evidence="3" id="KW-1185">Reference proteome</keyword>
<feature type="compositionally biased region" description="Polar residues" evidence="1">
    <location>
        <begin position="91"/>
        <end position="103"/>
    </location>
</feature>
<gene>
    <name evidence="2" type="ORF">BDV29DRAFT_121611</name>
</gene>
<feature type="compositionally biased region" description="Low complexity" evidence="1">
    <location>
        <begin position="17"/>
        <end position="28"/>
    </location>
</feature>